<evidence type="ECO:0008006" key="3">
    <source>
        <dbReference type="Google" id="ProtNLM"/>
    </source>
</evidence>
<dbReference type="Gene3D" id="1.10.10.1150">
    <property type="entry name" value="Coenzyme PQQ synthesis protein D (PqqD)"/>
    <property type="match status" value="1"/>
</dbReference>
<dbReference type="Pfam" id="PF05402">
    <property type="entry name" value="PqqD"/>
    <property type="match status" value="1"/>
</dbReference>
<dbReference type="GeneID" id="80347005"/>
<dbReference type="InterPro" id="IPR008792">
    <property type="entry name" value="PQQD"/>
</dbReference>
<organism evidence="1 2">
    <name type="scientific">Nocardia wallacei</name>
    <dbReference type="NCBI Taxonomy" id="480035"/>
    <lineage>
        <taxon>Bacteria</taxon>
        <taxon>Bacillati</taxon>
        <taxon>Actinomycetota</taxon>
        <taxon>Actinomycetes</taxon>
        <taxon>Mycobacteriales</taxon>
        <taxon>Nocardiaceae</taxon>
        <taxon>Nocardia</taxon>
    </lineage>
</organism>
<proteinExistence type="predicted"/>
<reference evidence="1 2" key="1">
    <citation type="submission" date="2020-08" db="EMBL/GenBank/DDBJ databases">
        <title>Genome Sequencing of Nocardia wallacei strain FMUON74 and assembly.</title>
        <authorList>
            <person name="Toyokawa M."/>
            <person name="Uesaka K."/>
        </authorList>
    </citation>
    <scope>NUCLEOTIDE SEQUENCE [LARGE SCALE GENOMIC DNA]</scope>
    <source>
        <strain evidence="1 2">FMUON74</strain>
    </source>
</reference>
<dbReference type="RefSeq" id="WP_187687902.1">
    <property type="nucleotide sequence ID" value="NZ_AP023396.1"/>
</dbReference>
<sequence length="85" mass="9360">MNRLRDDVSLCVTADGTILLDERSGRYWQLNTTGAEILTALLDGVAEDEVVRRLTETRPVSRERAAADVADLLAQLARADLFKAS</sequence>
<protein>
    <recommendedName>
        <fullName evidence="3">Coenzyme PQQ synthesis protein D (PqqD)</fullName>
    </recommendedName>
</protein>
<keyword evidence="2" id="KW-1185">Reference proteome</keyword>
<dbReference type="AlphaFoldDB" id="A0A7G1KHH1"/>
<dbReference type="Proteomes" id="UP000516173">
    <property type="component" value="Chromosome"/>
</dbReference>
<dbReference type="KEGG" id="nwl:NWFMUON74_24490"/>
<dbReference type="InterPro" id="IPR041881">
    <property type="entry name" value="PqqD_sf"/>
</dbReference>
<evidence type="ECO:0000313" key="2">
    <source>
        <dbReference type="Proteomes" id="UP000516173"/>
    </source>
</evidence>
<gene>
    <name evidence="1" type="ORF">NWFMUON74_24490</name>
</gene>
<name>A0A7G1KHH1_9NOCA</name>
<accession>A0A7G1KHH1</accession>
<evidence type="ECO:0000313" key="1">
    <source>
        <dbReference type="EMBL" id="BCK54677.1"/>
    </source>
</evidence>
<dbReference type="EMBL" id="AP023396">
    <property type="protein sequence ID" value="BCK54677.1"/>
    <property type="molecule type" value="Genomic_DNA"/>
</dbReference>
<dbReference type="NCBIfam" id="NF033530">
    <property type="entry name" value="lasso_PqqD_Strm"/>
    <property type="match status" value="1"/>
</dbReference>